<accession>A0A517Y3G3</accession>
<dbReference type="Gene3D" id="3.10.580.10">
    <property type="entry name" value="CBS-domain"/>
    <property type="match status" value="1"/>
</dbReference>
<dbReference type="GO" id="GO:0016791">
    <property type="term" value="F:phosphatase activity"/>
    <property type="evidence" value="ECO:0007669"/>
    <property type="project" value="TreeGrafter"/>
</dbReference>
<evidence type="ECO:0000256" key="1">
    <source>
        <dbReference type="ARBA" id="ARBA00022801"/>
    </source>
</evidence>
<dbReference type="KEGG" id="uli:ETAA1_62720"/>
<evidence type="ECO:0000259" key="3">
    <source>
        <dbReference type="PROSITE" id="PS51371"/>
    </source>
</evidence>
<dbReference type="RefSeq" id="WP_238389330.1">
    <property type="nucleotide sequence ID" value="NZ_CP036273.1"/>
</dbReference>
<dbReference type="Pfam" id="PF07228">
    <property type="entry name" value="SpoIIE"/>
    <property type="match status" value="1"/>
</dbReference>
<gene>
    <name evidence="4" type="primary">rsbU_4</name>
    <name evidence="4" type="ORF">ETAA1_62720</name>
</gene>
<dbReference type="SUPFAM" id="SSF81606">
    <property type="entry name" value="PP2C-like"/>
    <property type="match status" value="1"/>
</dbReference>
<dbReference type="SMART" id="SM00116">
    <property type="entry name" value="CBS"/>
    <property type="match status" value="2"/>
</dbReference>
<dbReference type="PANTHER" id="PTHR43156:SF2">
    <property type="entry name" value="STAGE II SPORULATION PROTEIN E"/>
    <property type="match status" value="1"/>
</dbReference>
<dbReference type="AlphaFoldDB" id="A0A517Y3G3"/>
<dbReference type="InterPro" id="IPR001932">
    <property type="entry name" value="PPM-type_phosphatase-like_dom"/>
</dbReference>
<dbReference type="InterPro" id="IPR052016">
    <property type="entry name" value="Bact_Sigma-Reg"/>
</dbReference>
<dbReference type="InterPro" id="IPR046342">
    <property type="entry name" value="CBS_dom_sf"/>
</dbReference>
<dbReference type="EC" id="3.1.3.3" evidence="4"/>
<name>A0A517Y3G3_9BACT</name>
<dbReference type="SMART" id="SM00331">
    <property type="entry name" value="PP2C_SIG"/>
    <property type="match status" value="1"/>
</dbReference>
<dbReference type="PROSITE" id="PS51371">
    <property type="entry name" value="CBS"/>
    <property type="match status" value="2"/>
</dbReference>
<evidence type="ECO:0000256" key="2">
    <source>
        <dbReference type="PROSITE-ProRule" id="PRU00703"/>
    </source>
</evidence>
<dbReference type="Gene3D" id="3.60.40.10">
    <property type="entry name" value="PPM-type phosphatase domain"/>
    <property type="match status" value="1"/>
</dbReference>
<keyword evidence="2" id="KW-0129">CBS domain</keyword>
<evidence type="ECO:0000313" key="5">
    <source>
        <dbReference type="Proteomes" id="UP000319576"/>
    </source>
</evidence>
<organism evidence="4 5">
    <name type="scientific">Urbifossiella limnaea</name>
    <dbReference type="NCBI Taxonomy" id="2528023"/>
    <lineage>
        <taxon>Bacteria</taxon>
        <taxon>Pseudomonadati</taxon>
        <taxon>Planctomycetota</taxon>
        <taxon>Planctomycetia</taxon>
        <taxon>Gemmatales</taxon>
        <taxon>Gemmataceae</taxon>
        <taxon>Urbifossiella</taxon>
    </lineage>
</organism>
<reference evidence="4 5" key="1">
    <citation type="submission" date="2019-02" db="EMBL/GenBank/DDBJ databases">
        <title>Deep-cultivation of Planctomycetes and their phenomic and genomic characterization uncovers novel biology.</title>
        <authorList>
            <person name="Wiegand S."/>
            <person name="Jogler M."/>
            <person name="Boedeker C."/>
            <person name="Pinto D."/>
            <person name="Vollmers J."/>
            <person name="Rivas-Marin E."/>
            <person name="Kohn T."/>
            <person name="Peeters S.H."/>
            <person name="Heuer A."/>
            <person name="Rast P."/>
            <person name="Oberbeckmann S."/>
            <person name="Bunk B."/>
            <person name="Jeske O."/>
            <person name="Meyerdierks A."/>
            <person name="Storesund J.E."/>
            <person name="Kallscheuer N."/>
            <person name="Luecker S."/>
            <person name="Lage O.M."/>
            <person name="Pohl T."/>
            <person name="Merkel B.J."/>
            <person name="Hornburger P."/>
            <person name="Mueller R.-W."/>
            <person name="Bruemmer F."/>
            <person name="Labrenz M."/>
            <person name="Spormann A.M."/>
            <person name="Op den Camp H."/>
            <person name="Overmann J."/>
            <person name="Amann R."/>
            <person name="Jetten M.S.M."/>
            <person name="Mascher T."/>
            <person name="Medema M.H."/>
            <person name="Devos D.P."/>
            <person name="Kaster A.-K."/>
            <person name="Ovreas L."/>
            <person name="Rohde M."/>
            <person name="Galperin M.Y."/>
            <person name="Jogler C."/>
        </authorList>
    </citation>
    <scope>NUCLEOTIDE SEQUENCE [LARGE SCALE GENOMIC DNA]</scope>
    <source>
        <strain evidence="4 5">ETA_A1</strain>
    </source>
</reference>
<dbReference type="Pfam" id="PF00571">
    <property type="entry name" value="CBS"/>
    <property type="match status" value="2"/>
</dbReference>
<keyword evidence="5" id="KW-1185">Reference proteome</keyword>
<dbReference type="Proteomes" id="UP000319576">
    <property type="component" value="Chromosome"/>
</dbReference>
<sequence>MTRPPLTVRQVMAAEVVTVAPDTPLDVAIGLMNLYRIGALVVVRPDRSAAGVFTDRDLLRRVAVAPAGWQERPVSEWMTADPHTIGPEVGWEEALATLERFRVRHLPVVENGKVIGIISPRVLVSRREEYLNRVVEERTRALRQANEHLLGRDAELTYNMRAAARFQTRLLLPPRPPDWPELRWGTHYAPLNHLGGDYYDTALPAPDHLGVLIADASGHSIAAMMVAILSRTAFTDAAARTPRPGEVLAAMNTRLLALADDRFVTAFYGVLDRRTRVFTYAVAGHPPPLRFEARTGEVRPLTGQGFLLGIMPEEVYRERQVQLEPGDRLLFYTDGLIEARNEIGETYDAARLTAAFRAHAAEPADEVVAALVADHRRFCGAQPLGDDVTVVAMEVGMTRGMTNDE</sequence>
<evidence type="ECO:0000313" key="4">
    <source>
        <dbReference type="EMBL" id="QDU24258.1"/>
    </source>
</evidence>
<feature type="domain" description="CBS" evidence="3">
    <location>
        <begin position="78"/>
        <end position="134"/>
    </location>
</feature>
<dbReference type="PANTHER" id="PTHR43156">
    <property type="entry name" value="STAGE II SPORULATION PROTEIN E-RELATED"/>
    <property type="match status" value="1"/>
</dbReference>
<dbReference type="InterPro" id="IPR000644">
    <property type="entry name" value="CBS_dom"/>
</dbReference>
<dbReference type="InterPro" id="IPR036457">
    <property type="entry name" value="PPM-type-like_dom_sf"/>
</dbReference>
<proteinExistence type="predicted"/>
<dbReference type="SUPFAM" id="SSF54631">
    <property type="entry name" value="CBS-domain pair"/>
    <property type="match status" value="1"/>
</dbReference>
<protein>
    <submittedName>
        <fullName evidence="4">Phosphoserine phosphatase RsbU</fullName>
        <ecNumber evidence="4">3.1.3.3</ecNumber>
    </submittedName>
</protein>
<feature type="domain" description="CBS" evidence="3">
    <location>
        <begin position="12"/>
        <end position="74"/>
    </location>
</feature>
<dbReference type="EMBL" id="CP036273">
    <property type="protein sequence ID" value="QDU24258.1"/>
    <property type="molecule type" value="Genomic_DNA"/>
</dbReference>
<keyword evidence="1 4" id="KW-0378">Hydrolase</keyword>